<evidence type="ECO:0000313" key="2">
    <source>
        <dbReference type="Proteomes" id="UP000294933"/>
    </source>
</evidence>
<keyword evidence="2" id="KW-1185">Reference proteome</keyword>
<protein>
    <submittedName>
        <fullName evidence="1">Uncharacterized protein</fullName>
    </submittedName>
</protein>
<dbReference type="EMBL" id="ML170207">
    <property type="protein sequence ID" value="TDL18502.1"/>
    <property type="molecule type" value="Genomic_DNA"/>
</dbReference>
<dbReference type="VEuPathDB" id="FungiDB:BD410DRAFT_496876"/>
<organism evidence="1 2">
    <name type="scientific">Rickenella mellea</name>
    <dbReference type="NCBI Taxonomy" id="50990"/>
    <lineage>
        <taxon>Eukaryota</taxon>
        <taxon>Fungi</taxon>
        <taxon>Dikarya</taxon>
        <taxon>Basidiomycota</taxon>
        <taxon>Agaricomycotina</taxon>
        <taxon>Agaricomycetes</taxon>
        <taxon>Hymenochaetales</taxon>
        <taxon>Rickenellaceae</taxon>
        <taxon>Rickenella</taxon>
    </lineage>
</organism>
<sequence length="70" mass="8188">MDKFLFPLKKVTIITGYRTVIDRFLYSIWRTLSAFNSSIQNGWSFSSDSLVDCLPALSMEAYLLRDRLFQ</sequence>
<reference evidence="1 2" key="1">
    <citation type="submission" date="2018-06" db="EMBL/GenBank/DDBJ databases">
        <title>A transcriptomic atlas of mushroom development highlights an independent origin of complex multicellularity.</title>
        <authorList>
            <consortium name="DOE Joint Genome Institute"/>
            <person name="Krizsan K."/>
            <person name="Almasi E."/>
            <person name="Merenyi Z."/>
            <person name="Sahu N."/>
            <person name="Viragh M."/>
            <person name="Koszo T."/>
            <person name="Mondo S."/>
            <person name="Kiss B."/>
            <person name="Balint B."/>
            <person name="Kues U."/>
            <person name="Barry K."/>
            <person name="Hegedus J.C."/>
            <person name="Henrissat B."/>
            <person name="Johnson J."/>
            <person name="Lipzen A."/>
            <person name="Ohm R."/>
            <person name="Nagy I."/>
            <person name="Pangilinan J."/>
            <person name="Yan J."/>
            <person name="Xiong Y."/>
            <person name="Grigoriev I.V."/>
            <person name="Hibbett D.S."/>
            <person name="Nagy L.G."/>
        </authorList>
    </citation>
    <scope>NUCLEOTIDE SEQUENCE [LARGE SCALE GENOMIC DNA]</scope>
    <source>
        <strain evidence="1 2">SZMC22713</strain>
    </source>
</reference>
<gene>
    <name evidence="1" type="ORF">BD410DRAFT_496876</name>
</gene>
<dbReference type="AlphaFoldDB" id="A0A4Y7PUF4"/>
<name>A0A4Y7PUF4_9AGAM</name>
<accession>A0A4Y7PUF4</accession>
<dbReference type="Proteomes" id="UP000294933">
    <property type="component" value="Unassembled WGS sequence"/>
</dbReference>
<evidence type="ECO:0000313" key="1">
    <source>
        <dbReference type="EMBL" id="TDL18502.1"/>
    </source>
</evidence>
<proteinExistence type="predicted"/>